<evidence type="ECO:0000256" key="4">
    <source>
        <dbReference type="ARBA" id="ARBA00023136"/>
    </source>
</evidence>
<dbReference type="AlphaFoldDB" id="A0A3L6R8V8"/>
<dbReference type="OrthoDB" id="659514at2759"/>
<organism evidence="5 6">
    <name type="scientific">Panicum miliaceum</name>
    <name type="common">Proso millet</name>
    <name type="synonym">Broomcorn millet</name>
    <dbReference type="NCBI Taxonomy" id="4540"/>
    <lineage>
        <taxon>Eukaryota</taxon>
        <taxon>Viridiplantae</taxon>
        <taxon>Streptophyta</taxon>
        <taxon>Embryophyta</taxon>
        <taxon>Tracheophyta</taxon>
        <taxon>Spermatophyta</taxon>
        <taxon>Magnoliopsida</taxon>
        <taxon>Liliopsida</taxon>
        <taxon>Poales</taxon>
        <taxon>Poaceae</taxon>
        <taxon>PACMAD clade</taxon>
        <taxon>Panicoideae</taxon>
        <taxon>Panicodae</taxon>
        <taxon>Paniceae</taxon>
        <taxon>Panicinae</taxon>
        <taxon>Panicum</taxon>
        <taxon>Panicum sect. Panicum</taxon>
    </lineage>
</organism>
<reference evidence="6" key="1">
    <citation type="journal article" date="2019" name="Nat. Commun.">
        <title>The genome of broomcorn millet.</title>
        <authorList>
            <person name="Zou C."/>
            <person name="Miki D."/>
            <person name="Li D."/>
            <person name="Tang Q."/>
            <person name="Xiao L."/>
            <person name="Rajput S."/>
            <person name="Deng P."/>
            <person name="Jia W."/>
            <person name="Huang R."/>
            <person name="Zhang M."/>
            <person name="Sun Y."/>
            <person name="Hu J."/>
            <person name="Fu X."/>
            <person name="Schnable P.S."/>
            <person name="Li F."/>
            <person name="Zhang H."/>
            <person name="Feng B."/>
            <person name="Zhu X."/>
            <person name="Liu R."/>
            <person name="Schnable J.C."/>
            <person name="Zhu J.-K."/>
            <person name="Zhang H."/>
        </authorList>
    </citation>
    <scope>NUCLEOTIDE SEQUENCE [LARGE SCALE GENOMIC DNA]</scope>
</reference>
<comment type="caution">
    <text evidence="5">The sequence shown here is derived from an EMBL/GenBank/DDBJ whole genome shotgun (WGS) entry which is preliminary data.</text>
</comment>
<dbReference type="GO" id="GO:0015171">
    <property type="term" value="F:amino acid transmembrane transporter activity"/>
    <property type="evidence" value="ECO:0007669"/>
    <property type="project" value="TreeGrafter"/>
</dbReference>
<dbReference type="GO" id="GO:0045037">
    <property type="term" value="P:protein import into chloroplast stroma"/>
    <property type="evidence" value="ECO:0007669"/>
    <property type="project" value="TreeGrafter"/>
</dbReference>
<evidence type="ECO:0000256" key="1">
    <source>
        <dbReference type="ARBA" id="ARBA00004141"/>
    </source>
</evidence>
<keyword evidence="2" id="KW-0812">Transmembrane</keyword>
<evidence type="ECO:0000256" key="3">
    <source>
        <dbReference type="ARBA" id="ARBA00022989"/>
    </source>
</evidence>
<sequence>MSKITAAESFEAEVVWLGLPRRNTIAVSIEMDRPVLSRTLHGFLLPHRAVRSFLSVGVAAACKVKNMFKEGAYWGAAAGAFEAIEYGVELMRGRSDWKNAVIGGAIAGALISAANSTHRGNRRVIKDAIAGGAIGTAVEFISHRRHVVFGPIRLDDTDGIDQMWDLPRNANKNGVKMDRSWDFKDASDWICGMWAKGRTSPTQQCLLIGQAGPARPDLYKKGSTSNPLAHTIIKSNCNVM</sequence>
<dbReference type="Pfam" id="PF02466">
    <property type="entry name" value="Tim17"/>
    <property type="match status" value="1"/>
</dbReference>
<dbReference type="GO" id="GO:0009707">
    <property type="term" value="C:chloroplast outer membrane"/>
    <property type="evidence" value="ECO:0007669"/>
    <property type="project" value="TreeGrafter"/>
</dbReference>
<comment type="subcellular location">
    <subcellularLocation>
        <location evidence="1">Membrane</location>
        <topology evidence="1">Multi-pass membrane protein</topology>
    </subcellularLocation>
</comment>
<dbReference type="EMBL" id="PQIB02000009">
    <property type="protein sequence ID" value="RLM99279.1"/>
    <property type="molecule type" value="Genomic_DNA"/>
</dbReference>
<dbReference type="InterPro" id="IPR045238">
    <property type="entry name" value="Tim23-like"/>
</dbReference>
<keyword evidence="4" id="KW-0472">Membrane</keyword>
<evidence type="ECO:0000313" key="6">
    <source>
        <dbReference type="Proteomes" id="UP000275267"/>
    </source>
</evidence>
<proteinExistence type="predicted"/>
<evidence type="ECO:0000256" key="2">
    <source>
        <dbReference type="ARBA" id="ARBA00022692"/>
    </source>
</evidence>
<name>A0A3L6R8V8_PANMI</name>
<dbReference type="PANTHER" id="PTHR15371">
    <property type="entry name" value="TIM23"/>
    <property type="match status" value="1"/>
</dbReference>
<dbReference type="Proteomes" id="UP000275267">
    <property type="component" value="Unassembled WGS sequence"/>
</dbReference>
<dbReference type="STRING" id="4540.A0A3L6R8V8"/>
<protein>
    <submittedName>
        <fullName evidence="5">Outer envelope pore protein 16, chloroplastic-like</fullName>
    </submittedName>
</protein>
<accession>A0A3L6R8V8</accession>
<keyword evidence="6" id="KW-1185">Reference proteome</keyword>
<gene>
    <name evidence="5" type="ORF">C2845_PM06G09210</name>
</gene>
<keyword evidence="3" id="KW-1133">Transmembrane helix</keyword>
<evidence type="ECO:0000313" key="5">
    <source>
        <dbReference type="EMBL" id="RLM99279.1"/>
    </source>
</evidence>
<dbReference type="PANTHER" id="PTHR15371:SF22">
    <property type="entry name" value="YMGG-LIKE GLY-ZIPPER DOMAIN-CONTAINING PROTEIN"/>
    <property type="match status" value="1"/>
</dbReference>